<dbReference type="Pfam" id="PF03475">
    <property type="entry name" value="YiiM_3-alpha"/>
    <property type="match status" value="1"/>
</dbReference>
<dbReference type="PANTHER" id="PTHR30212">
    <property type="entry name" value="PROTEIN YIIM"/>
    <property type="match status" value="1"/>
</dbReference>
<dbReference type="CDD" id="cd06184">
    <property type="entry name" value="flavohem_like_fad_nad_binding"/>
    <property type="match status" value="1"/>
</dbReference>
<gene>
    <name evidence="3" type="ORF">J2853_001822</name>
</gene>
<dbReference type="InterPro" id="IPR005163">
    <property type="entry name" value="Tri_helical_YiiM-like"/>
</dbReference>
<evidence type="ECO:0000259" key="1">
    <source>
        <dbReference type="PROSITE" id="PS51340"/>
    </source>
</evidence>
<dbReference type="PROSITE" id="PS51384">
    <property type="entry name" value="FAD_FR"/>
    <property type="match status" value="1"/>
</dbReference>
<dbReference type="PRINTS" id="PR00410">
    <property type="entry name" value="PHEHYDRXLASE"/>
</dbReference>
<dbReference type="InterPro" id="IPR036010">
    <property type="entry name" value="2Fe-2S_ferredoxin-like_sf"/>
</dbReference>
<dbReference type="InterPro" id="IPR011037">
    <property type="entry name" value="Pyrv_Knase-like_insert_dom_sf"/>
</dbReference>
<dbReference type="Pfam" id="PF03473">
    <property type="entry name" value="MOSC"/>
    <property type="match status" value="1"/>
</dbReference>
<organism evidence="3 4">
    <name type="scientific">Streptosporangium lutulentum</name>
    <dbReference type="NCBI Taxonomy" id="1461250"/>
    <lineage>
        <taxon>Bacteria</taxon>
        <taxon>Bacillati</taxon>
        <taxon>Actinomycetota</taxon>
        <taxon>Actinomycetes</taxon>
        <taxon>Streptosporangiales</taxon>
        <taxon>Streptosporangiaceae</taxon>
        <taxon>Streptosporangium</taxon>
    </lineage>
</organism>
<evidence type="ECO:0000313" key="4">
    <source>
        <dbReference type="Proteomes" id="UP001225356"/>
    </source>
</evidence>
<comment type="caution">
    <text evidence="3">The sequence shown here is derived from an EMBL/GenBank/DDBJ whole genome shotgun (WGS) entry which is preliminary data.</text>
</comment>
<dbReference type="Gene3D" id="2.40.33.20">
    <property type="entry name" value="PK beta-barrel domain-like"/>
    <property type="match status" value="1"/>
</dbReference>
<dbReference type="Gene3D" id="3.40.50.80">
    <property type="entry name" value="Nucleotide-binding domain of ferredoxin-NADP reductase (FNR) module"/>
    <property type="match status" value="1"/>
</dbReference>
<evidence type="ECO:0000259" key="2">
    <source>
        <dbReference type="PROSITE" id="PS51384"/>
    </source>
</evidence>
<dbReference type="InterPro" id="IPR001433">
    <property type="entry name" value="OxRdtase_FAD/NAD-bd"/>
</dbReference>
<dbReference type="SUPFAM" id="SSF54292">
    <property type="entry name" value="2Fe-2S ferredoxin-like"/>
    <property type="match status" value="1"/>
</dbReference>
<dbReference type="Pfam" id="PF00175">
    <property type="entry name" value="NAD_binding_1"/>
    <property type="match status" value="1"/>
</dbReference>
<dbReference type="InterPro" id="IPR005302">
    <property type="entry name" value="MoCF_Sase_C"/>
</dbReference>
<dbReference type="InterPro" id="IPR001041">
    <property type="entry name" value="2Fe-2S_ferredoxin-type"/>
</dbReference>
<evidence type="ECO:0000313" key="3">
    <source>
        <dbReference type="EMBL" id="MDP9842611.1"/>
    </source>
</evidence>
<reference evidence="3 4" key="1">
    <citation type="submission" date="2023-07" db="EMBL/GenBank/DDBJ databases">
        <title>Sequencing the genomes of 1000 actinobacteria strains.</title>
        <authorList>
            <person name="Klenk H.-P."/>
        </authorList>
    </citation>
    <scope>NUCLEOTIDE SEQUENCE [LARGE SCALE GENOMIC DNA]</scope>
    <source>
        <strain evidence="3 4">DSM 46740</strain>
    </source>
</reference>
<dbReference type="PROSITE" id="PS51340">
    <property type="entry name" value="MOSC"/>
    <property type="match status" value="1"/>
</dbReference>
<name>A0ABT9Q793_9ACTN</name>
<accession>A0ABT9Q793</accession>
<dbReference type="SUPFAM" id="SSF63380">
    <property type="entry name" value="Riboflavin synthase domain-like"/>
    <property type="match status" value="1"/>
</dbReference>
<sequence>MAKLLAVNVGLPKDVSWQGRNVHTGVWKQPVTGPRMVRRLNIDGDGQGDLAGHGGEYRAVLVYQIDSYRHWQERLGRDDFVYGQFGENFTVDGLPDDEVCVGDRYRIGEAVFEVTQPRVTCYRVGLRMDEPRMPSLLVSHRRPGFYLRVLTEGRVEAGEEIVKVGSGPEGMTVAEIDALLYLPGHPRDQLARALRIPALSPGWKGSLRALLDQADGVPGKPAGNAGLAPASAGPPPAWDGFRPLRVARVDAESTSVFSLTLAAVDGRPLPEALPGQFLTLRLRPDTAAPPLIRSYSMSGPPGAACYRISVKQEPEGAASGYLRAHLRAGDVLDVAAPRGAFTLEAGDSPVLLVSAGIGATPVLAMLHALAATRAAREVWWLYGTRDGTEHPFARESRDLLARLPNAHEHVFYSRPAPGDRQGVDYATAGRISADLLRRLRVPRAADAYLCGPPAFMRELPAALASSELVPAHVHTEIFGAGPALTPGLTDVSARPVHPPEGPPGTGPSVSFARSGLTVGWDSAYGSLLELAEACDVPTRWSCRTGVCHTCESGLLSGAVGYSPEPVEPPAEGDVLICCSQPREDLVLDL</sequence>
<dbReference type="SUPFAM" id="SSF50800">
    <property type="entry name" value="PK beta-barrel domain-like"/>
    <property type="match status" value="1"/>
</dbReference>
<dbReference type="Gene3D" id="2.40.30.10">
    <property type="entry name" value="Translation factors"/>
    <property type="match status" value="1"/>
</dbReference>
<dbReference type="SUPFAM" id="SSF52343">
    <property type="entry name" value="Ferredoxin reductase-like, C-terminal NADP-linked domain"/>
    <property type="match status" value="1"/>
</dbReference>
<proteinExistence type="predicted"/>
<dbReference type="InterPro" id="IPR039261">
    <property type="entry name" value="FNR_nucleotide-bd"/>
</dbReference>
<keyword evidence="4" id="KW-1185">Reference proteome</keyword>
<dbReference type="RefSeq" id="WP_307556504.1">
    <property type="nucleotide sequence ID" value="NZ_JAUSQU010000001.1"/>
</dbReference>
<dbReference type="InterPro" id="IPR017927">
    <property type="entry name" value="FAD-bd_FR_type"/>
</dbReference>
<dbReference type="InterPro" id="IPR052353">
    <property type="entry name" value="Benzoxazolinone_Detox_Enz"/>
</dbReference>
<dbReference type="InterPro" id="IPR012675">
    <property type="entry name" value="Beta-grasp_dom_sf"/>
</dbReference>
<dbReference type="PANTHER" id="PTHR30212:SF2">
    <property type="entry name" value="PROTEIN YIIM"/>
    <property type="match status" value="1"/>
</dbReference>
<dbReference type="CDD" id="cd00207">
    <property type="entry name" value="fer2"/>
    <property type="match status" value="1"/>
</dbReference>
<protein>
    <submittedName>
        <fullName evidence="3">Ferredoxin-NADP reductase/MOSC domain-containing protein YiiM/ferredoxin</fullName>
    </submittedName>
</protein>
<dbReference type="Proteomes" id="UP001225356">
    <property type="component" value="Unassembled WGS sequence"/>
</dbReference>
<feature type="domain" description="FAD-binding FR-type" evidence="2">
    <location>
        <begin position="239"/>
        <end position="344"/>
    </location>
</feature>
<dbReference type="Gene3D" id="3.10.20.30">
    <property type="match status" value="1"/>
</dbReference>
<dbReference type="InterPro" id="IPR017938">
    <property type="entry name" value="Riboflavin_synthase-like_b-brl"/>
</dbReference>
<feature type="domain" description="MOSC" evidence="1">
    <location>
        <begin position="29"/>
        <end position="164"/>
    </location>
</feature>
<dbReference type="EMBL" id="JAUSQU010000001">
    <property type="protein sequence ID" value="MDP9842611.1"/>
    <property type="molecule type" value="Genomic_DNA"/>
</dbReference>
<dbReference type="Pfam" id="PF00111">
    <property type="entry name" value="Fer2"/>
    <property type="match status" value="1"/>
</dbReference>